<accession>A0A8S5MM32</accession>
<name>A0A8S5MM32_9CAUD</name>
<protein>
    <submittedName>
        <fullName evidence="1">Uncharacterized protein</fullName>
    </submittedName>
</protein>
<sequence length="42" mass="4439">MGSSKNLTKAHLTLVEAYGSGGCENFLVPASERYSPGPKELV</sequence>
<organism evidence="1">
    <name type="scientific">Myoviridae sp. ct3Pt8</name>
    <dbReference type="NCBI Taxonomy" id="2826608"/>
    <lineage>
        <taxon>Viruses</taxon>
        <taxon>Duplodnaviria</taxon>
        <taxon>Heunggongvirae</taxon>
        <taxon>Uroviricota</taxon>
        <taxon>Caudoviricetes</taxon>
    </lineage>
</organism>
<dbReference type="EMBL" id="BK014935">
    <property type="protein sequence ID" value="DAD83377.1"/>
    <property type="molecule type" value="Genomic_DNA"/>
</dbReference>
<evidence type="ECO:0000313" key="1">
    <source>
        <dbReference type="EMBL" id="DAD83377.1"/>
    </source>
</evidence>
<proteinExistence type="predicted"/>
<reference evidence="1" key="1">
    <citation type="journal article" date="2021" name="Proc. Natl. Acad. Sci. U.S.A.">
        <title>A Catalog of Tens of Thousands of Viruses from Human Metagenomes Reveals Hidden Associations with Chronic Diseases.</title>
        <authorList>
            <person name="Tisza M.J."/>
            <person name="Buck C.B."/>
        </authorList>
    </citation>
    <scope>NUCLEOTIDE SEQUENCE</scope>
    <source>
        <strain evidence="1">Ct3Pt8</strain>
    </source>
</reference>